<accession>A0A8X6XAV5</accession>
<gene>
    <name evidence="1" type="primary">AVEN_228817_1</name>
    <name evidence="1" type="ORF">TNIN_209831</name>
</gene>
<dbReference type="EMBL" id="BMAV01007423">
    <property type="protein sequence ID" value="GFY50332.1"/>
    <property type="molecule type" value="Genomic_DNA"/>
</dbReference>
<dbReference type="AlphaFoldDB" id="A0A8X6XAV5"/>
<dbReference type="OrthoDB" id="6425182at2759"/>
<sequence>MSHLSRTLEDLDMFGLKRSDLIQLCMVIKETDAAPCKNYLSIIASDENGFPNNCFVIESLWGKPDAEEERIPITGKIAMMLKLKPEEYMAYFDLVLAHILMHDAYGLGNPMKEGLTLEAGMSHNIFVNKARNLDTAYPEGEAKLTVAEDLKISTGTEVRE</sequence>
<protein>
    <submittedName>
        <fullName evidence="1">Uncharacterized protein</fullName>
    </submittedName>
</protein>
<name>A0A8X6XAV5_9ARAC</name>
<organism evidence="1 2">
    <name type="scientific">Trichonephila inaurata madagascariensis</name>
    <dbReference type="NCBI Taxonomy" id="2747483"/>
    <lineage>
        <taxon>Eukaryota</taxon>
        <taxon>Metazoa</taxon>
        <taxon>Ecdysozoa</taxon>
        <taxon>Arthropoda</taxon>
        <taxon>Chelicerata</taxon>
        <taxon>Arachnida</taxon>
        <taxon>Araneae</taxon>
        <taxon>Araneomorphae</taxon>
        <taxon>Entelegynae</taxon>
        <taxon>Araneoidea</taxon>
        <taxon>Nephilidae</taxon>
        <taxon>Trichonephila</taxon>
        <taxon>Trichonephila inaurata</taxon>
    </lineage>
</organism>
<proteinExistence type="predicted"/>
<dbReference type="Proteomes" id="UP000886998">
    <property type="component" value="Unassembled WGS sequence"/>
</dbReference>
<reference evidence="1" key="1">
    <citation type="submission" date="2020-08" db="EMBL/GenBank/DDBJ databases">
        <title>Multicomponent nature underlies the extraordinary mechanical properties of spider dragline silk.</title>
        <authorList>
            <person name="Kono N."/>
            <person name="Nakamura H."/>
            <person name="Mori M."/>
            <person name="Yoshida Y."/>
            <person name="Ohtoshi R."/>
            <person name="Malay A.D."/>
            <person name="Moran D.A.P."/>
            <person name="Tomita M."/>
            <person name="Numata K."/>
            <person name="Arakawa K."/>
        </authorList>
    </citation>
    <scope>NUCLEOTIDE SEQUENCE</scope>
</reference>
<keyword evidence="2" id="KW-1185">Reference proteome</keyword>
<evidence type="ECO:0000313" key="2">
    <source>
        <dbReference type="Proteomes" id="UP000886998"/>
    </source>
</evidence>
<evidence type="ECO:0000313" key="1">
    <source>
        <dbReference type="EMBL" id="GFY50332.1"/>
    </source>
</evidence>
<comment type="caution">
    <text evidence="1">The sequence shown here is derived from an EMBL/GenBank/DDBJ whole genome shotgun (WGS) entry which is preliminary data.</text>
</comment>